<dbReference type="AlphaFoldDB" id="A0A2Z5QW64"/>
<accession>A0A2Z5QW64</accession>
<evidence type="ECO:0000313" key="1">
    <source>
        <dbReference type="EMBL" id="BAV86534.1"/>
    </source>
</evidence>
<organism evidence="1 2">
    <name type="scientific">Rothia aeria</name>
    <dbReference type="NCBI Taxonomy" id="172042"/>
    <lineage>
        <taxon>Bacteria</taxon>
        <taxon>Bacillati</taxon>
        <taxon>Actinomycetota</taxon>
        <taxon>Actinomycetes</taxon>
        <taxon>Micrococcales</taxon>
        <taxon>Micrococcaceae</taxon>
        <taxon>Rothia</taxon>
    </lineage>
</organism>
<sequence>MLALLEVVVSGDALGDPLSAVDTLAFDWLVSEDEDFPLLLAEEQALRASIMARAAEIGTGR</sequence>
<gene>
    <name evidence="1" type="ORF">RA11412_0235</name>
</gene>
<dbReference type="EMBL" id="AP017895">
    <property type="protein sequence ID" value="BAV86534.1"/>
    <property type="molecule type" value="Genomic_DNA"/>
</dbReference>
<name>A0A2Z5QW64_9MICC</name>
<evidence type="ECO:0000313" key="2">
    <source>
        <dbReference type="Proteomes" id="UP000250241"/>
    </source>
</evidence>
<dbReference type="KEGG" id="raj:RA11412_0235"/>
<keyword evidence="2" id="KW-1185">Reference proteome</keyword>
<dbReference type="Proteomes" id="UP000250241">
    <property type="component" value="Chromosome"/>
</dbReference>
<protein>
    <submittedName>
        <fullName evidence="1">Uncharacterized protein</fullName>
    </submittedName>
</protein>
<proteinExistence type="predicted"/>
<reference evidence="1 2" key="1">
    <citation type="submission" date="2016-10" db="EMBL/GenBank/DDBJ databases">
        <title>Genome sequence of Rothia aeria strain JCM11412.</title>
        <authorList>
            <person name="Nambu T."/>
        </authorList>
    </citation>
    <scope>NUCLEOTIDE SEQUENCE [LARGE SCALE GENOMIC DNA]</scope>
    <source>
        <strain evidence="1 2">JCM 11412</strain>
    </source>
</reference>